<keyword evidence="1" id="KW-1133">Transmembrane helix</keyword>
<evidence type="ECO:0000313" key="2">
    <source>
        <dbReference type="EMBL" id="SVB65238.1"/>
    </source>
</evidence>
<keyword evidence="1" id="KW-0472">Membrane</keyword>
<reference evidence="2" key="1">
    <citation type="submission" date="2018-05" db="EMBL/GenBank/DDBJ databases">
        <authorList>
            <person name="Lanie J.A."/>
            <person name="Ng W.-L."/>
            <person name="Kazmierczak K.M."/>
            <person name="Andrzejewski T.M."/>
            <person name="Davidsen T.M."/>
            <person name="Wayne K.J."/>
            <person name="Tettelin H."/>
            <person name="Glass J.I."/>
            <person name="Rusch D."/>
            <person name="Podicherti R."/>
            <person name="Tsui H.-C.T."/>
            <person name="Winkler M.E."/>
        </authorList>
    </citation>
    <scope>NUCLEOTIDE SEQUENCE</scope>
</reference>
<dbReference type="AlphaFoldDB" id="A0A382FQ83"/>
<accession>A0A382FQ83</accession>
<feature type="transmembrane region" description="Helical" evidence="1">
    <location>
        <begin position="60"/>
        <end position="80"/>
    </location>
</feature>
<keyword evidence="1" id="KW-0812">Transmembrane</keyword>
<evidence type="ECO:0000256" key="1">
    <source>
        <dbReference type="SAM" id="Phobius"/>
    </source>
</evidence>
<name>A0A382FQ83_9ZZZZ</name>
<sequence length="239" mass="26843">MPVQYLNIYLIGVLGAAVAVIVGIGFSYTGMSQLGFDVYRGMEMTTYYLDKNRYDLYMNAMVYCITFAAALMLILAVILIPSSEQVQKRMSATPYGTPAIGTPPSAIEAPPMEMEIPQFEAPELTPELEDYSLEDEGLGMEGMDGNDSDVVSGSGRITDESHESFLRNHTDTAIKFLMRKDLDDSELKADDEQVHEEWQKRGLSRGKLRKHVMKLMDWDNIPEIAVNEILNQVREKINS</sequence>
<dbReference type="EMBL" id="UINC01051281">
    <property type="protein sequence ID" value="SVB65238.1"/>
    <property type="molecule type" value="Genomic_DNA"/>
</dbReference>
<organism evidence="2">
    <name type="scientific">marine metagenome</name>
    <dbReference type="NCBI Taxonomy" id="408172"/>
    <lineage>
        <taxon>unclassified sequences</taxon>
        <taxon>metagenomes</taxon>
        <taxon>ecological metagenomes</taxon>
    </lineage>
</organism>
<protein>
    <submittedName>
        <fullName evidence="2">Uncharacterized protein</fullName>
    </submittedName>
</protein>
<feature type="transmembrane region" description="Helical" evidence="1">
    <location>
        <begin position="7"/>
        <end position="28"/>
    </location>
</feature>
<proteinExistence type="predicted"/>
<gene>
    <name evidence="2" type="ORF">METZ01_LOCUS218092</name>
</gene>